<dbReference type="OrthoDB" id="196847at2759"/>
<gene>
    <name evidence="2" type="ORF">LY89DRAFT_703086</name>
</gene>
<dbReference type="AlphaFoldDB" id="A0A132B1A7"/>
<dbReference type="InParanoid" id="A0A132B1A7"/>
<reference evidence="2 3" key="1">
    <citation type="submission" date="2015-10" db="EMBL/GenBank/DDBJ databases">
        <title>Full genome of DAOMC 229536 Phialocephala scopiformis, a fungal endophyte of spruce producing the potent anti-insectan compound rugulosin.</title>
        <authorList>
            <consortium name="DOE Joint Genome Institute"/>
            <person name="Walker A.K."/>
            <person name="Frasz S.L."/>
            <person name="Seifert K.A."/>
            <person name="Miller J.D."/>
            <person name="Mondo S.J."/>
            <person name="Labutti K."/>
            <person name="Lipzen A."/>
            <person name="Dockter R."/>
            <person name="Kennedy M."/>
            <person name="Grigoriev I.V."/>
            <person name="Spatafora J.W."/>
        </authorList>
    </citation>
    <scope>NUCLEOTIDE SEQUENCE [LARGE SCALE GENOMIC DNA]</scope>
    <source>
        <strain evidence="2 3">CBS 120377</strain>
    </source>
</reference>
<dbReference type="GeneID" id="28827014"/>
<sequence length="212" mass="23755">MPLKLYYATFTDAPRIAEIYMAAFGSNALLCAQFPTPAVRAALQVAIDVLVIRDLREKDEGGVSMQEDEVNGKVISFSKWGHPVHEGEDNTEPMWVWPEGSNIKLLDEWAHKTDVAYKVALGQTPCYRLSFLGTDPLYERRGAASLMLQWGINQCKKDNALAYLESTVETRPLYEKNGFVRVEALSTSINGLLGDGSSMFYKEICFLFQAPF</sequence>
<dbReference type="SUPFAM" id="SSF55729">
    <property type="entry name" value="Acyl-CoA N-acyltransferases (Nat)"/>
    <property type="match status" value="1"/>
</dbReference>
<dbReference type="Gene3D" id="3.40.630.30">
    <property type="match status" value="1"/>
</dbReference>
<dbReference type="PANTHER" id="PTHR42791:SF2">
    <property type="entry name" value="N-ACETYLTRANSFERASE DOMAIN-CONTAINING PROTEIN"/>
    <property type="match status" value="1"/>
</dbReference>
<accession>A0A132B1A7</accession>
<dbReference type="Pfam" id="PF00583">
    <property type="entry name" value="Acetyltransf_1"/>
    <property type="match status" value="1"/>
</dbReference>
<evidence type="ECO:0000313" key="2">
    <source>
        <dbReference type="EMBL" id="KUJ06156.1"/>
    </source>
</evidence>
<evidence type="ECO:0000259" key="1">
    <source>
        <dbReference type="PROSITE" id="PS51186"/>
    </source>
</evidence>
<keyword evidence="2" id="KW-0808">Transferase</keyword>
<dbReference type="PROSITE" id="PS51186">
    <property type="entry name" value="GNAT"/>
    <property type="match status" value="1"/>
</dbReference>
<dbReference type="KEGG" id="psco:LY89DRAFT_703086"/>
<dbReference type="InterPro" id="IPR016181">
    <property type="entry name" value="Acyl_CoA_acyltransferase"/>
</dbReference>
<dbReference type="InterPro" id="IPR000182">
    <property type="entry name" value="GNAT_dom"/>
</dbReference>
<dbReference type="EMBL" id="KQ947457">
    <property type="protein sequence ID" value="KUJ06156.1"/>
    <property type="molecule type" value="Genomic_DNA"/>
</dbReference>
<proteinExistence type="predicted"/>
<dbReference type="InterPro" id="IPR052523">
    <property type="entry name" value="Trichothecene_AcTrans"/>
</dbReference>
<dbReference type="Proteomes" id="UP000070700">
    <property type="component" value="Unassembled WGS sequence"/>
</dbReference>
<keyword evidence="3" id="KW-1185">Reference proteome</keyword>
<dbReference type="RefSeq" id="XP_018060511.1">
    <property type="nucleotide sequence ID" value="XM_018217288.1"/>
</dbReference>
<dbReference type="GO" id="GO:0016747">
    <property type="term" value="F:acyltransferase activity, transferring groups other than amino-acyl groups"/>
    <property type="evidence" value="ECO:0007669"/>
    <property type="project" value="InterPro"/>
</dbReference>
<dbReference type="PANTHER" id="PTHR42791">
    <property type="entry name" value="GNAT FAMILY ACETYLTRANSFERASE"/>
    <property type="match status" value="1"/>
</dbReference>
<protein>
    <submittedName>
        <fullName evidence="2">Putative GNAT family acetyltransferase</fullName>
    </submittedName>
</protein>
<feature type="domain" description="N-acetyltransferase" evidence="1">
    <location>
        <begin position="50"/>
        <end position="204"/>
    </location>
</feature>
<evidence type="ECO:0000313" key="3">
    <source>
        <dbReference type="Proteomes" id="UP000070700"/>
    </source>
</evidence>
<organism evidence="2 3">
    <name type="scientific">Mollisia scopiformis</name>
    <name type="common">Conifer needle endophyte fungus</name>
    <name type="synonym">Phialocephala scopiformis</name>
    <dbReference type="NCBI Taxonomy" id="149040"/>
    <lineage>
        <taxon>Eukaryota</taxon>
        <taxon>Fungi</taxon>
        <taxon>Dikarya</taxon>
        <taxon>Ascomycota</taxon>
        <taxon>Pezizomycotina</taxon>
        <taxon>Leotiomycetes</taxon>
        <taxon>Helotiales</taxon>
        <taxon>Mollisiaceae</taxon>
        <taxon>Mollisia</taxon>
    </lineage>
</organism>
<name>A0A132B1A7_MOLSC</name>